<comment type="caution">
    <text evidence="2">The sequence shown here is derived from an EMBL/GenBank/DDBJ whole genome shotgun (WGS) entry which is preliminary data.</text>
</comment>
<dbReference type="EMBL" id="SPUH01000001">
    <property type="protein sequence ID" value="TKS55152.1"/>
    <property type="molecule type" value="Genomic_DNA"/>
</dbReference>
<dbReference type="Proteomes" id="UP000298681">
    <property type="component" value="Unassembled WGS sequence"/>
</dbReference>
<dbReference type="AlphaFoldDB" id="A0A4Z1R674"/>
<reference evidence="2 3" key="1">
    <citation type="submission" date="2019-01" db="EMBL/GenBank/DDBJ databases">
        <authorList>
            <person name="Zhang S."/>
        </authorList>
    </citation>
    <scope>NUCLEOTIDE SEQUENCE [LARGE SCALE GENOMIC DNA]</scope>
    <source>
        <strain evidence="2 3">1626</strain>
    </source>
</reference>
<gene>
    <name evidence="2" type="ORF">E4582_10525</name>
</gene>
<accession>A0A4Z1R674</accession>
<feature type="region of interest" description="Disordered" evidence="1">
    <location>
        <begin position="31"/>
        <end position="65"/>
    </location>
</feature>
<protein>
    <submittedName>
        <fullName evidence="2">Uncharacterized protein</fullName>
    </submittedName>
</protein>
<evidence type="ECO:0000256" key="1">
    <source>
        <dbReference type="SAM" id="MobiDB-lite"/>
    </source>
</evidence>
<dbReference type="RefSeq" id="WP_134674507.1">
    <property type="nucleotide sequence ID" value="NZ_SPUH01000001.1"/>
</dbReference>
<proteinExistence type="predicted"/>
<keyword evidence="3" id="KW-1185">Reference proteome</keyword>
<feature type="compositionally biased region" description="Low complexity" evidence="1">
    <location>
        <begin position="33"/>
        <end position="46"/>
    </location>
</feature>
<sequence length="65" mass="6491">MSIFRDLLFLHGHITDVELARSLAGADVVSDEPGASAVPAPASASATTGREDGHAMPPCATGACA</sequence>
<organism evidence="2 3">
    <name type="scientific">Luteimonas yindakuii</name>
    <dbReference type="NCBI Taxonomy" id="2565782"/>
    <lineage>
        <taxon>Bacteria</taxon>
        <taxon>Pseudomonadati</taxon>
        <taxon>Pseudomonadota</taxon>
        <taxon>Gammaproteobacteria</taxon>
        <taxon>Lysobacterales</taxon>
        <taxon>Lysobacteraceae</taxon>
        <taxon>Luteimonas</taxon>
    </lineage>
</organism>
<evidence type="ECO:0000313" key="3">
    <source>
        <dbReference type="Proteomes" id="UP000298681"/>
    </source>
</evidence>
<evidence type="ECO:0000313" key="2">
    <source>
        <dbReference type="EMBL" id="TKS55152.1"/>
    </source>
</evidence>
<name>A0A4Z1R674_9GAMM</name>